<gene>
    <name evidence="2" type="ORF">DdX_14773</name>
</gene>
<name>A0AAD4MWF2_9BILA</name>
<comment type="caution">
    <text evidence="2">The sequence shown here is derived from an EMBL/GenBank/DDBJ whole genome shotgun (WGS) entry which is preliminary data.</text>
</comment>
<keyword evidence="3" id="KW-1185">Reference proteome</keyword>
<organism evidence="2 3">
    <name type="scientific">Ditylenchus destructor</name>
    <dbReference type="NCBI Taxonomy" id="166010"/>
    <lineage>
        <taxon>Eukaryota</taxon>
        <taxon>Metazoa</taxon>
        <taxon>Ecdysozoa</taxon>
        <taxon>Nematoda</taxon>
        <taxon>Chromadorea</taxon>
        <taxon>Rhabditida</taxon>
        <taxon>Tylenchina</taxon>
        <taxon>Tylenchomorpha</taxon>
        <taxon>Sphaerularioidea</taxon>
        <taxon>Anguinidae</taxon>
        <taxon>Anguininae</taxon>
        <taxon>Ditylenchus</taxon>
    </lineage>
</organism>
<feature type="region of interest" description="Disordered" evidence="1">
    <location>
        <begin position="46"/>
        <end position="138"/>
    </location>
</feature>
<dbReference type="EMBL" id="JAKKPZ010000079">
    <property type="protein sequence ID" value="KAI1703634.1"/>
    <property type="molecule type" value="Genomic_DNA"/>
</dbReference>
<sequence length="169" mass="18573">MLNLRIAFQKCVRRASILGNSPICHHTPRSSNVIHISRLFYSDDNGEDAESASISAQKDHRARIQTTSITDNKPLPDNANDPVPETTPSSSDIKSPDTVKDPEAKETTSITDTKSSSGIVMSNKDPLPDNANGPEENEIQSITESKALNTTQISKNFWLKNELKLKNLS</sequence>
<dbReference type="AlphaFoldDB" id="A0AAD4MWF2"/>
<feature type="compositionally biased region" description="Basic and acidic residues" evidence="1">
    <location>
        <begin position="94"/>
        <end position="106"/>
    </location>
</feature>
<evidence type="ECO:0000313" key="3">
    <source>
        <dbReference type="Proteomes" id="UP001201812"/>
    </source>
</evidence>
<proteinExistence type="predicted"/>
<reference evidence="2" key="1">
    <citation type="submission" date="2022-01" db="EMBL/GenBank/DDBJ databases">
        <title>Genome Sequence Resource for Two Populations of Ditylenchus destructor, the Migratory Endoparasitic Phytonematode.</title>
        <authorList>
            <person name="Zhang H."/>
            <person name="Lin R."/>
            <person name="Xie B."/>
        </authorList>
    </citation>
    <scope>NUCLEOTIDE SEQUENCE</scope>
    <source>
        <strain evidence="2">BazhouSP</strain>
    </source>
</reference>
<dbReference type="Proteomes" id="UP001201812">
    <property type="component" value="Unassembled WGS sequence"/>
</dbReference>
<evidence type="ECO:0000313" key="2">
    <source>
        <dbReference type="EMBL" id="KAI1703634.1"/>
    </source>
</evidence>
<feature type="compositionally biased region" description="Polar residues" evidence="1">
    <location>
        <begin position="107"/>
        <end position="120"/>
    </location>
</feature>
<protein>
    <submittedName>
        <fullName evidence="2">Uncharacterized protein</fullName>
    </submittedName>
</protein>
<accession>A0AAD4MWF2</accession>
<evidence type="ECO:0000256" key="1">
    <source>
        <dbReference type="SAM" id="MobiDB-lite"/>
    </source>
</evidence>